<feature type="non-terminal residue" evidence="1">
    <location>
        <position position="1"/>
    </location>
</feature>
<protein>
    <submittedName>
        <fullName evidence="1">UDP-N-acetylmuramoyl-tripeptide-D-alanyl-D-alanine ligase</fullName>
    </submittedName>
</protein>
<proteinExistence type="predicted"/>
<dbReference type="EMBL" id="AZMM01006579">
    <property type="protein sequence ID" value="ETJ39552.1"/>
    <property type="molecule type" value="Genomic_DNA"/>
</dbReference>
<comment type="caution">
    <text evidence="1">The sequence shown here is derived from an EMBL/GenBank/DDBJ whole genome shotgun (WGS) entry which is preliminary data.</text>
</comment>
<name>W1YAL8_9ZZZZ</name>
<dbReference type="GO" id="GO:0016881">
    <property type="term" value="F:acid-amino acid ligase activity"/>
    <property type="evidence" value="ECO:0007669"/>
    <property type="project" value="InterPro"/>
</dbReference>
<accession>W1YAL8</accession>
<feature type="non-terminal residue" evidence="1">
    <location>
        <position position="71"/>
    </location>
</feature>
<dbReference type="InterPro" id="IPR036615">
    <property type="entry name" value="Mur_ligase_C_dom_sf"/>
</dbReference>
<dbReference type="AlphaFoldDB" id="W1YAL8"/>
<keyword evidence="1" id="KW-0436">Ligase</keyword>
<dbReference type="SUPFAM" id="SSF53244">
    <property type="entry name" value="MurD-like peptide ligases, peptide-binding domain"/>
    <property type="match status" value="1"/>
</dbReference>
<reference evidence="1" key="1">
    <citation type="submission" date="2013-12" db="EMBL/GenBank/DDBJ databases">
        <title>A Varibaculum cambriense genome reconstructed from a premature infant gut community with otherwise low bacterial novelty that shifts toward anaerobic metabolism during the third week of life.</title>
        <authorList>
            <person name="Brown C.T."/>
            <person name="Sharon I."/>
            <person name="Thomas B.C."/>
            <person name="Castelle C.J."/>
            <person name="Morowitz M.J."/>
            <person name="Banfield J.F."/>
        </authorList>
    </citation>
    <scope>NUCLEOTIDE SEQUENCE</scope>
</reference>
<organism evidence="1">
    <name type="scientific">human gut metagenome</name>
    <dbReference type="NCBI Taxonomy" id="408170"/>
    <lineage>
        <taxon>unclassified sequences</taxon>
        <taxon>metagenomes</taxon>
        <taxon>organismal metagenomes</taxon>
    </lineage>
</organism>
<gene>
    <name evidence="1" type="ORF">Q604_UNBC06579G0001</name>
</gene>
<sequence>AMLGDMLELGDFSEEAHREIGHLLAEEGYSVVFTFGDAAAFIAKEAKKAGLTAFRCKSHLEMANAYSDIRE</sequence>
<dbReference type="Gene3D" id="3.90.190.20">
    <property type="entry name" value="Mur ligase, C-terminal domain"/>
    <property type="match status" value="1"/>
</dbReference>
<evidence type="ECO:0000313" key="1">
    <source>
        <dbReference type="EMBL" id="ETJ39552.1"/>
    </source>
</evidence>